<accession>A0A728PXJ3</accession>
<dbReference type="EMBL" id="DAARKQ010000131">
    <property type="protein sequence ID" value="HAE2824970.1"/>
    <property type="molecule type" value="Genomic_DNA"/>
</dbReference>
<sequence length="324" mass="34711">MLKKSSVALALSLALSGYASAAEAPIVDSKTDLGTLRPGNGGYSYASGVSADGTVVVGESRTDSGDYNAFVWREGDTKMTGLGTLKADNSGYSSASGVSADGTVVVGYSDTDEGDTHATVWKVKYPVPPVEPPVVTIVDATNSSKAMADTGRRGFKVLDLYQSSLNSLSQSRCQLGQSDYCVGVFSQYDTVSSNHRLATGLFGAIRLPAENWTVGGAMNFANGTQLIDNYDTRGSNQPGIGVFTRYQENRDNTGLSAELSGVVIRCSRENELVRYSSNSCPECSIRWHVVDAVGQDIRPLEKTFHNACQESYWLKVNRQTHLPV</sequence>
<organism evidence="3">
    <name type="scientific">Salmonella derby</name>
    <dbReference type="NCBI Taxonomy" id="28144"/>
    <lineage>
        <taxon>Bacteria</taxon>
        <taxon>Pseudomonadati</taxon>
        <taxon>Pseudomonadota</taxon>
        <taxon>Gammaproteobacteria</taxon>
        <taxon>Enterobacterales</taxon>
        <taxon>Enterobacteriaceae</taxon>
        <taxon>Salmonella</taxon>
    </lineage>
</organism>
<protein>
    <submittedName>
        <fullName evidence="3">Uncharacterized protein</fullName>
    </submittedName>
</protein>
<proteinExistence type="predicted"/>
<feature type="signal peptide" evidence="1">
    <location>
        <begin position="1"/>
        <end position="21"/>
    </location>
</feature>
<keyword evidence="1" id="KW-0732">Signal</keyword>
<evidence type="ECO:0000256" key="1">
    <source>
        <dbReference type="SAM" id="SignalP"/>
    </source>
</evidence>
<reference evidence="3" key="2">
    <citation type="submission" date="2018-07" db="EMBL/GenBank/DDBJ databases">
        <authorList>
            <consortium name="NCBI Pathogen Detection Project"/>
        </authorList>
    </citation>
    <scope>NUCLEOTIDE SEQUENCE</scope>
    <source>
        <strain evidence="3">Salmonella enterica</strain>
    </source>
</reference>
<name>A0A728PXJ3_SALDE</name>
<dbReference type="EMBL" id="DAARKQ010000080">
    <property type="protein sequence ID" value="HAE2824827.1"/>
    <property type="molecule type" value="Genomic_DNA"/>
</dbReference>
<comment type="caution">
    <text evidence="3">The sequence shown here is derived from an EMBL/GenBank/DDBJ whole genome shotgun (WGS) entry which is preliminary data.</text>
</comment>
<dbReference type="AlphaFoldDB" id="A0A728PXJ3"/>
<dbReference type="InterPro" id="IPR014262">
    <property type="entry name" value="HAF_rpt"/>
</dbReference>
<reference evidence="3" key="1">
    <citation type="journal article" date="2018" name="Genome Biol.">
        <title>SKESA: strategic k-mer extension for scrupulous assemblies.</title>
        <authorList>
            <person name="Souvorov A."/>
            <person name="Agarwala R."/>
            <person name="Lipman D.J."/>
        </authorList>
    </citation>
    <scope>NUCLEOTIDE SEQUENCE</scope>
    <source>
        <strain evidence="3">Salmonella enterica</strain>
    </source>
</reference>
<gene>
    <name evidence="2" type="ORF">G3378_004771</name>
    <name evidence="3" type="ORF">G3378_004947</name>
</gene>
<evidence type="ECO:0000313" key="3">
    <source>
        <dbReference type="EMBL" id="HAE2824970.1"/>
    </source>
</evidence>
<dbReference type="NCBIfam" id="TIGR02913">
    <property type="entry name" value="HAF_rpt"/>
    <property type="match status" value="2"/>
</dbReference>
<feature type="chain" id="PRO_5036195943" evidence="1">
    <location>
        <begin position="22"/>
        <end position="324"/>
    </location>
</feature>
<evidence type="ECO:0000313" key="2">
    <source>
        <dbReference type="EMBL" id="HAE2824827.1"/>
    </source>
</evidence>